<evidence type="ECO:0000256" key="5">
    <source>
        <dbReference type="PIRSR" id="PIRSR001365-1"/>
    </source>
</evidence>
<evidence type="ECO:0000256" key="2">
    <source>
        <dbReference type="ARBA" id="ARBA00023239"/>
    </source>
</evidence>
<dbReference type="SMART" id="SM01130">
    <property type="entry name" value="DHDPS"/>
    <property type="match status" value="1"/>
</dbReference>
<feature type="binding site" evidence="6">
    <location>
        <position position="47"/>
    </location>
    <ligand>
        <name>pyruvate</name>
        <dbReference type="ChEBI" id="CHEBI:15361"/>
    </ligand>
</feature>
<organism evidence="7">
    <name type="scientific">Clostridium symbiosum</name>
    <name type="common">Bacteroides symbiosus</name>
    <dbReference type="NCBI Taxonomy" id="1512"/>
    <lineage>
        <taxon>Bacteria</taxon>
        <taxon>Bacillati</taxon>
        <taxon>Bacillota</taxon>
        <taxon>Clostridia</taxon>
        <taxon>Lachnospirales</taxon>
        <taxon>Lachnospiraceae</taxon>
        <taxon>Otoolea</taxon>
    </lineage>
</organism>
<dbReference type="PANTHER" id="PTHR12128">
    <property type="entry name" value="DIHYDRODIPICOLINATE SYNTHASE"/>
    <property type="match status" value="1"/>
</dbReference>
<dbReference type="InterPro" id="IPR002220">
    <property type="entry name" value="DapA-like"/>
</dbReference>
<evidence type="ECO:0000256" key="1">
    <source>
        <dbReference type="ARBA" id="ARBA00007592"/>
    </source>
</evidence>
<dbReference type="PIRSF" id="PIRSF001365">
    <property type="entry name" value="DHDPS"/>
    <property type="match status" value="1"/>
</dbReference>
<dbReference type="PANTHER" id="PTHR12128:SF66">
    <property type="entry name" value="4-HYDROXY-2-OXOGLUTARATE ALDOLASE, MITOCHONDRIAL"/>
    <property type="match status" value="1"/>
</dbReference>
<accession>A0A6N3HXJ6</accession>
<evidence type="ECO:0000256" key="3">
    <source>
        <dbReference type="ARBA" id="ARBA00023270"/>
    </source>
</evidence>
<feature type="active site" description="Schiff-base intermediate with substrate" evidence="5">
    <location>
        <position position="166"/>
    </location>
</feature>
<feature type="binding site" evidence="6">
    <location>
        <position position="208"/>
    </location>
    <ligand>
        <name>pyruvate</name>
        <dbReference type="ChEBI" id="CHEBI:15361"/>
    </ligand>
</feature>
<dbReference type="GO" id="GO:0008840">
    <property type="term" value="F:4-hydroxy-tetrahydrodipicolinate synthase activity"/>
    <property type="evidence" value="ECO:0007669"/>
    <property type="project" value="UniProtKB-EC"/>
</dbReference>
<evidence type="ECO:0000256" key="6">
    <source>
        <dbReference type="PIRSR" id="PIRSR001365-2"/>
    </source>
</evidence>
<gene>
    <name evidence="7" type="primary">dapA_4</name>
    <name evidence="7" type="ORF">CSLFYP84_04245</name>
</gene>
<evidence type="ECO:0000256" key="4">
    <source>
        <dbReference type="PIRNR" id="PIRNR001365"/>
    </source>
</evidence>
<sequence>MKKLYGVVVPIVTPLTQEDAIDVTSLKRLADHCIDSGMQAIYPCGTTGEMMYLSVEERRLVAETVVRHAAGRVPVFVHVGAWNLRDTVELAKHAAEIGADGIAVVTPAFFSVRDQGLVDYFTTVAKSVPQDFPVYLYAIPQCAVNDISPKAAEECSRLCPNIVGIKYSYPDMTRIQQMLRINGGQFSVLVGPDHLFAAVSAMGGDGVVSGNAQIIPAYYKKIWQLLQEKNYEEAAKWQHRTNLLNETLCENNNIAAYKVMLKRDGIIATTKMRRPMENLTPEQEENLIAAMERLRYRGI</sequence>
<dbReference type="InterPro" id="IPR013785">
    <property type="entry name" value="Aldolase_TIM"/>
</dbReference>
<keyword evidence="2 4" id="KW-0456">Lyase</keyword>
<name>A0A6N3HXJ6_CLOSY</name>
<dbReference type="CDD" id="cd00408">
    <property type="entry name" value="DHDPS-like"/>
    <property type="match status" value="1"/>
</dbReference>
<dbReference type="AlphaFoldDB" id="A0A6N3HXJ6"/>
<dbReference type="EMBL" id="CACRUA010000079">
    <property type="protein sequence ID" value="VYU80399.1"/>
    <property type="molecule type" value="Genomic_DNA"/>
</dbReference>
<dbReference type="Gene3D" id="3.20.20.70">
    <property type="entry name" value="Aldolase class I"/>
    <property type="match status" value="1"/>
</dbReference>
<dbReference type="InterPro" id="IPR020625">
    <property type="entry name" value="Schiff_base-form_aldolases_AS"/>
</dbReference>
<evidence type="ECO:0000313" key="7">
    <source>
        <dbReference type="EMBL" id="VYU80399.1"/>
    </source>
</evidence>
<keyword evidence="3" id="KW-0704">Schiff base</keyword>
<dbReference type="Pfam" id="PF00701">
    <property type="entry name" value="DHDPS"/>
    <property type="match status" value="1"/>
</dbReference>
<dbReference type="PRINTS" id="PR00146">
    <property type="entry name" value="DHPICSNTHASE"/>
</dbReference>
<dbReference type="GO" id="GO:0044281">
    <property type="term" value="P:small molecule metabolic process"/>
    <property type="evidence" value="ECO:0007669"/>
    <property type="project" value="UniProtKB-ARBA"/>
</dbReference>
<dbReference type="EC" id="4.3.3.7" evidence="7"/>
<dbReference type="RefSeq" id="WP_003499928.1">
    <property type="nucleotide sequence ID" value="NZ_CACRUA010000079.1"/>
</dbReference>
<proteinExistence type="inferred from homology"/>
<reference evidence="7" key="1">
    <citation type="submission" date="2019-11" db="EMBL/GenBank/DDBJ databases">
        <authorList>
            <person name="Feng L."/>
        </authorList>
    </citation>
    <scope>NUCLEOTIDE SEQUENCE</scope>
    <source>
        <strain evidence="7">CsymbiosumLFYP84</strain>
    </source>
</reference>
<dbReference type="SUPFAM" id="SSF51569">
    <property type="entry name" value="Aldolase"/>
    <property type="match status" value="1"/>
</dbReference>
<comment type="similarity">
    <text evidence="1 4">Belongs to the DapA family.</text>
</comment>
<protein>
    <submittedName>
        <fullName evidence="7">4-hydroxy-tetrahydrodipicolinate synthase</fullName>
        <ecNumber evidence="7">4.3.3.7</ecNumber>
    </submittedName>
</protein>
<feature type="active site" description="Proton donor/acceptor" evidence="5">
    <location>
        <position position="137"/>
    </location>
</feature>
<dbReference type="PROSITE" id="PS00666">
    <property type="entry name" value="DHDPS_2"/>
    <property type="match status" value="1"/>
</dbReference>